<sequence>MNKTLGSLVQIAGTVIVLVALVVWFFFDQQDLGLVPAEPAAVEEAGQASNLLLVCIMAAVGVILFIIGGKFKKQG</sequence>
<feature type="transmembrane region" description="Helical" evidence="1">
    <location>
        <begin position="47"/>
        <end position="67"/>
    </location>
</feature>
<dbReference type="RefSeq" id="WP_374834592.1">
    <property type="nucleotide sequence ID" value="NZ_JBHEEZ010000062.1"/>
</dbReference>
<name>A0ABV9H8P4_9HYPH</name>
<keyword evidence="1" id="KW-0472">Membrane</keyword>
<keyword evidence="3" id="KW-1185">Reference proteome</keyword>
<dbReference type="EMBL" id="JBHSEL010000092">
    <property type="protein sequence ID" value="MFC4625510.1"/>
    <property type="molecule type" value="Genomic_DNA"/>
</dbReference>
<evidence type="ECO:0000313" key="2">
    <source>
        <dbReference type="EMBL" id="MFC4625510.1"/>
    </source>
</evidence>
<proteinExistence type="predicted"/>
<gene>
    <name evidence="2" type="ORF">ACFO1V_09825</name>
</gene>
<keyword evidence="1" id="KW-0812">Transmembrane</keyword>
<reference evidence="3" key="1">
    <citation type="journal article" date="2019" name="Int. J. Syst. Evol. Microbiol.">
        <title>The Global Catalogue of Microorganisms (GCM) 10K type strain sequencing project: providing services to taxonomists for standard genome sequencing and annotation.</title>
        <authorList>
            <consortium name="The Broad Institute Genomics Platform"/>
            <consortium name="The Broad Institute Genome Sequencing Center for Infectious Disease"/>
            <person name="Wu L."/>
            <person name="Ma J."/>
        </authorList>
    </citation>
    <scope>NUCLEOTIDE SEQUENCE [LARGE SCALE GENOMIC DNA]</scope>
    <source>
        <strain evidence="3">CGMCC 1.15731</strain>
    </source>
</reference>
<evidence type="ECO:0000313" key="3">
    <source>
        <dbReference type="Proteomes" id="UP001596042"/>
    </source>
</evidence>
<keyword evidence="1" id="KW-1133">Transmembrane helix</keyword>
<organism evidence="2 3">
    <name type="scientific">Daeguia caeni</name>
    <dbReference type="NCBI Taxonomy" id="439612"/>
    <lineage>
        <taxon>Bacteria</taxon>
        <taxon>Pseudomonadati</taxon>
        <taxon>Pseudomonadota</taxon>
        <taxon>Alphaproteobacteria</taxon>
        <taxon>Hyphomicrobiales</taxon>
        <taxon>Brucellaceae</taxon>
        <taxon>Daeguia</taxon>
    </lineage>
</organism>
<evidence type="ECO:0008006" key="4">
    <source>
        <dbReference type="Google" id="ProtNLM"/>
    </source>
</evidence>
<feature type="transmembrane region" description="Helical" evidence="1">
    <location>
        <begin position="7"/>
        <end position="27"/>
    </location>
</feature>
<accession>A0ABV9H8P4</accession>
<evidence type="ECO:0000256" key="1">
    <source>
        <dbReference type="SAM" id="Phobius"/>
    </source>
</evidence>
<comment type="caution">
    <text evidence="2">The sequence shown here is derived from an EMBL/GenBank/DDBJ whole genome shotgun (WGS) entry which is preliminary data.</text>
</comment>
<dbReference type="Proteomes" id="UP001596042">
    <property type="component" value="Unassembled WGS sequence"/>
</dbReference>
<protein>
    <recommendedName>
        <fullName evidence="4">DUF3185 family protein</fullName>
    </recommendedName>
</protein>